<evidence type="ECO:0000313" key="10">
    <source>
        <dbReference type="Proteomes" id="UP001148313"/>
    </source>
</evidence>
<feature type="transmembrane region" description="Helical" evidence="7">
    <location>
        <begin position="246"/>
        <end position="267"/>
    </location>
</feature>
<dbReference type="Pfam" id="PF01757">
    <property type="entry name" value="Acyl_transf_3"/>
    <property type="match status" value="1"/>
</dbReference>
<accession>A0ABT4VKN5</accession>
<dbReference type="PANTHER" id="PTHR40074">
    <property type="entry name" value="O-ACETYLTRANSFERASE WECH"/>
    <property type="match status" value="1"/>
</dbReference>
<keyword evidence="9" id="KW-0808">Transferase</keyword>
<dbReference type="Proteomes" id="UP001148313">
    <property type="component" value="Unassembled WGS sequence"/>
</dbReference>
<proteinExistence type="inferred from homology"/>
<protein>
    <submittedName>
        <fullName evidence="9">Acyltransferase family protein</fullName>
    </submittedName>
</protein>
<comment type="subcellular location">
    <subcellularLocation>
        <location evidence="1">Cell membrane</location>
        <topology evidence="1">Multi-pass membrane protein</topology>
    </subcellularLocation>
</comment>
<organism evidence="9 10">
    <name type="scientific">Hoeflea poritis</name>
    <dbReference type="NCBI Taxonomy" id="2993659"/>
    <lineage>
        <taxon>Bacteria</taxon>
        <taxon>Pseudomonadati</taxon>
        <taxon>Pseudomonadota</taxon>
        <taxon>Alphaproteobacteria</taxon>
        <taxon>Hyphomicrobiales</taxon>
        <taxon>Rhizobiaceae</taxon>
        <taxon>Hoeflea</taxon>
    </lineage>
</organism>
<evidence type="ECO:0000256" key="6">
    <source>
        <dbReference type="ARBA" id="ARBA00023136"/>
    </source>
</evidence>
<name>A0ABT4VKN5_9HYPH</name>
<evidence type="ECO:0000256" key="5">
    <source>
        <dbReference type="ARBA" id="ARBA00022989"/>
    </source>
</evidence>
<gene>
    <name evidence="9" type="ORF">OOZ53_07985</name>
</gene>
<dbReference type="EMBL" id="JAPJZH010000004">
    <property type="protein sequence ID" value="MDA4845284.1"/>
    <property type="molecule type" value="Genomic_DNA"/>
</dbReference>
<keyword evidence="5 7" id="KW-1133">Transmembrane helix</keyword>
<feature type="transmembrane region" description="Helical" evidence="7">
    <location>
        <begin position="12"/>
        <end position="35"/>
    </location>
</feature>
<feature type="transmembrane region" description="Helical" evidence="7">
    <location>
        <begin position="179"/>
        <end position="200"/>
    </location>
</feature>
<dbReference type="GO" id="GO:0016746">
    <property type="term" value="F:acyltransferase activity"/>
    <property type="evidence" value="ECO:0007669"/>
    <property type="project" value="UniProtKB-KW"/>
</dbReference>
<sequence>MRDYVHLESGRVVWVDYLKGFCILLVVMLHSVAGVEKAAGADGWMHIFVEVSQPMRMPAFFLASGLFFMRGVDKPLGRFLDTKVLHFAYFYVLWLTIQFAFKAPGMAAEGGLAAPFVNYLLAFVQPFGTLWFIYILPVFFIVTRLVRTVPVPIVLAAAVLLQVLPIHTGAVVIDEFASYFVWFFAGYALSGQVFALADFARRNPVTMLAVTIAIMAVTWFATRWAAPVAGLPDWVADFTDASTIAFSMMPVVSLILGIGGVVALVSLSAVLSAFGKGEFIRWCGAHSIVIYLAFFLPMAVTRVVLLKLGVVTDIGTVSLLVWIAAVAGPVLLFWLVQITGLGRFLFERPRWARLSG</sequence>
<dbReference type="InterPro" id="IPR002656">
    <property type="entry name" value="Acyl_transf_3_dom"/>
</dbReference>
<evidence type="ECO:0000259" key="8">
    <source>
        <dbReference type="Pfam" id="PF01757"/>
    </source>
</evidence>
<feature type="transmembrane region" description="Helical" evidence="7">
    <location>
        <begin position="279"/>
        <end position="300"/>
    </location>
</feature>
<evidence type="ECO:0000256" key="4">
    <source>
        <dbReference type="ARBA" id="ARBA00022692"/>
    </source>
</evidence>
<evidence type="ECO:0000256" key="2">
    <source>
        <dbReference type="ARBA" id="ARBA00007400"/>
    </source>
</evidence>
<evidence type="ECO:0000256" key="1">
    <source>
        <dbReference type="ARBA" id="ARBA00004651"/>
    </source>
</evidence>
<comment type="caution">
    <text evidence="9">The sequence shown here is derived from an EMBL/GenBank/DDBJ whole genome shotgun (WGS) entry which is preliminary data.</text>
</comment>
<feature type="transmembrane region" description="Helical" evidence="7">
    <location>
        <begin position="84"/>
        <end position="101"/>
    </location>
</feature>
<evidence type="ECO:0000256" key="7">
    <source>
        <dbReference type="SAM" id="Phobius"/>
    </source>
</evidence>
<feature type="transmembrane region" description="Helical" evidence="7">
    <location>
        <begin position="320"/>
        <end position="346"/>
    </location>
</feature>
<comment type="similarity">
    <text evidence="2">Belongs to the acyltransferase 3 family.</text>
</comment>
<feature type="transmembrane region" description="Helical" evidence="7">
    <location>
        <begin position="207"/>
        <end position="226"/>
    </location>
</feature>
<evidence type="ECO:0000256" key="3">
    <source>
        <dbReference type="ARBA" id="ARBA00022475"/>
    </source>
</evidence>
<feature type="transmembrane region" description="Helical" evidence="7">
    <location>
        <begin position="55"/>
        <end position="72"/>
    </location>
</feature>
<evidence type="ECO:0000313" key="9">
    <source>
        <dbReference type="EMBL" id="MDA4845284.1"/>
    </source>
</evidence>
<keyword evidence="6 7" id="KW-0472">Membrane</keyword>
<keyword evidence="10" id="KW-1185">Reference proteome</keyword>
<feature type="transmembrane region" description="Helical" evidence="7">
    <location>
        <begin position="121"/>
        <end position="142"/>
    </location>
</feature>
<dbReference type="PANTHER" id="PTHR40074:SF4">
    <property type="entry name" value="INNER MEMBRANE PROTEIN YCFT"/>
    <property type="match status" value="1"/>
</dbReference>
<keyword evidence="9" id="KW-0012">Acyltransferase</keyword>
<keyword evidence="3" id="KW-1003">Cell membrane</keyword>
<feature type="transmembrane region" description="Helical" evidence="7">
    <location>
        <begin position="149"/>
        <end position="173"/>
    </location>
</feature>
<keyword evidence="4 7" id="KW-0812">Transmembrane</keyword>
<feature type="domain" description="Acyltransferase 3" evidence="8">
    <location>
        <begin position="13"/>
        <end position="336"/>
    </location>
</feature>
<reference evidence="9" key="1">
    <citation type="submission" date="2022-11" db="EMBL/GenBank/DDBJ databases">
        <title>Hoeflea poritis sp. nov., isolated from scleractinian coral Porites lutea.</title>
        <authorList>
            <person name="Zhang G."/>
            <person name="Wei Q."/>
            <person name="Cai L."/>
        </authorList>
    </citation>
    <scope>NUCLEOTIDE SEQUENCE</scope>
    <source>
        <strain evidence="9">E7-10</strain>
    </source>
</reference>